<evidence type="ECO:0000313" key="2">
    <source>
        <dbReference type="Proteomes" id="UP001166286"/>
    </source>
</evidence>
<sequence length="180" mass="20165">MPILPLKNAKEVPGLACFFQDWGIHTRSRAFFKTDSWYLGFGPNCTAAGDQIFLLIGSDVPFILRPAGDEFELVGACYVHGIMYGEGLCQNFYINNQFYPGSVPSGTWDFSQDKVPTAKWSNIEETSDNSHIGGSVCHELARTTWDTTSQDLKDSKTRKYLLCEDGRSPVIINTRRVVIK</sequence>
<dbReference type="PANTHER" id="PTHR24148:SF64">
    <property type="entry name" value="HETEROKARYON INCOMPATIBILITY DOMAIN-CONTAINING PROTEIN"/>
    <property type="match status" value="1"/>
</dbReference>
<dbReference type="Pfam" id="PF26639">
    <property type="entry name" value="Het-6_barrel"/>
    <property type="match status" value="1"/>
</dbReference>
<reference evidence="1" key="1">
    <citation type="submission" date="2023-03" db="EMBL/GenBank/DDBJ databases">
        <title>Complete genome of Cladonia borealis.</title>
        <authorList>
            <person name="Park H."/>
        </authorList>
    </citation>
    <scope>NUCLEOTIDE SEQUENCE</scope>
    <source>
        <strain evidence="1">ANT050790</strain>
    </source>
</reference>
<proteinExistence type="predicted"/>
<gene>
    <name evidence="1" type="ORF">JMJ35_010629</name>
</gene>
<dbReference type="InterPro" id="IPR052895">
    <property type="entry name" value="HetReg/Transcr_Mod"/>
</dbReference>
<protein>
    <submittedName>
        <fullName evidence="1">Uncharacterized protein</fullName>
    </submittedName>
</protein>
<accession>A0AA39QS94</accession>
<dbReference type="PANTHER" id="PTHR24148">
    <property type="entry name" value="ANKYRIN REPEAT DOMAIN-CONTAINING PROTEIN 39 HOMOLOG-RELATED"/>
    <property type="match status" value="1"/>
</dbReference>
<dbReference type="Proteomes" id="UP001166286">
    <property type="component" value="Unassembled WGS sequence"/>
</dbReference>
<dbReference type="EMBL" id="JAFEKC020000026">
    <property type="protein sequence ID" value="KAK0506929.1"/>
    <property type="molecule type" value="Genomic_DNA"/>
</dbReference>
<keyword evidence="2" id="KW-1185">Reference proteome</keyword>
<name>A0AA39QS94_9LECA</name>
<dbReference type="AlphaFoldDB" id="A0AA39QS94"/>
<evidence type="ECO:0000313" key="1">
    <source>
        <dbReference type="EMBL" id="KAK0506929.1"/>
    </source>
</evidence>
<organism evidence="1 2">
    <name type="scientific">Cladonia borealis</name>
    <dbReference type="NCBI Taxonomy" id="184061"/>
    <lineage>
        <taxon>Eukaryota</taxon>
        <taxon>Fungi</taxon>
        <taxon>Dikarya</taxon>
        <taxon>Ascomycota</taxon>
        <taxon>Pezizomycotina</taxon>
        <taxon>Lecanoromycetes</taxon>
        <taxon>OSLEUM clade</taxon>
        <taxon>Lecanoromycetidae</taxon>
        <taxon>Lecanorales</taxon>
        <taxon>Lecanorineae</taxon>
        <taxon>Cladoniaceae</taxon>
        <taxon>Cladonia</taxon>
    </lineage>
</organism>
<comment type="caution">
    <text evidence="1">The sequence shown here is derived from an EMBL/GenBank/DDBJ whole genome shotgun (WGS) entry which is preliminary data.</text>
</comment>